<feature type="transmembrane region" description="Helical" evidence="9">
    <location>
        <begin position="91"/>
        <end position="117"/>
    </location>
</feature>
<dbReference type="GO" id="GO:0015577">
    <property type="term" value="F:galactitol transmembrane transporter activity"/>
    <property type="evidence" value="ECO:0007669"/>
    <property type="project" value="InterPro"/>
</dbReference>
<feature type="transmembrane region" description="Helical" evidence="9">
    <location>
        <begin position="216"/>
        <end position="236"/>
    </location>
</feature>
<protein>
    <submittedName>
        <fullName evidence="11">PTS galactitol transporter subunit IIC</fullName>
    </submittedName>
</protein>
<dbReference type="PIRSF" id="PIRSF006304">
    <property type="entry name" value="GatC"/>
    <property type="match status" value="1"/>
</dbReference>
<evidence type="ECO:0000259" key="10">
    <source>
        <dbReference type="PROSITE" id="PS51104"/>
    </source>
</evidence>
<feature type="transmembrane region" description="Helical" evidence="9">
    <location>
        <begin position="129"/>
        <end position="155"/>
    </location>
</feature>
<keyword evidence="5" id="KW-0598">Phosphotransferase system</keyword>
<sequence>MESIIHYILDLGAAVFLPIIMIAIGLGVKMKPKKAIICGLTLGIAFVAINVVLGFMFTTISPAVTAFVKNTGIALKTVDVGWSPVASISWAWPYALLVFPIQIGLNILMLAFGWTNCLNVDMWNVWGKIFTATLVVSLTGSVPVALLIAAVQVVFELKCADIMEKTISSLAKIPNVTCAHVMNLECVILAPINRMLDFIPGINNINIDADKLKEKIGIFGENSVMGFLVGVFIAALGKCSVKVILQTGVGIAAALVLFPIVANFFIEALGPIAESAGSFMRNKYKGRNFYIGVDWSVLGGRTELWVVSILIVPVELVLAIILAKFGINSVLPLAAIINIGATIPALLVTRGNIVRMFIMQVITTPIYLVVSSLFAPIITKLAIEQKTLDVPAGQFLTFYGTEGPELRWALIKAANLMQEGVIVLIPIIVFTLLFIWTAKYMKKKDEQFEIEENLETQVVETEVVD</sequence>
<dbReference type="GO" id="GO:0009401">
    <property type="term" value="P:phosphoenolpyruvate-dependent sugar phosphotransferase system"/>
    <property type="evidence" value="ECO:0007669"/>
    <property type="project" value="UniProtKB-KW"/>
</dbReference>
<evidence type="ECO:0000256" key="2">
    <source>
        <dbReference type="ARBA" id="ARBA00022448"/>
    </source>
</evidence>
<dbReference type="PANTHER" id="PTHR37324">
    <property type="entry name" value="PTS SYSTEM GALACTITOL-SPECIFIC EIIC COMPONENT"/>
    <property type="match status" value="1"/>
</dbReference>
<feature type="transmembrane region" description="Helical" evidence="9">
    <location>
        <begin position="330"/>
        <end position="347"/>
    </location>
</feature>
<evidence type="ECO:0000256" key="8">
    <source>
        <dbReference type="ARBA" id="ARBA00023136"/>
    </source>
</evidence>
<dbReference type="Proteomes" id="UP000515913">
    <property type="component" value="Chromosome"/>
</dbReference>
<evidence type="ECO:0000256" key="3">
    <source>
        <dbReference type="ARBA" id="ARBA00022475"/>
    </source>
</evidence>
<keyword evidence="2" id="KW-0813">Transport</keyword>
<evidence type="ECO:0000256" key="9">
    <source>
        <dbReference type="SAM" id="Phobius"/>
    </source>
</evidence>
<dbReference type="InterPro" id="IPR004703">
    <property type="entry name" value="PTS_sugar-sp_permease"/>
</dbReference>
<feature type="transmembrane region" description="Helical" evidence="9">
    <location>
        <begin position="243"/>
        <end position="266"/>
    </location>
</feature>
<dbReference type="Pfam" id="PF03611">
    <property type="entry name" value="EIIC-GAT"/>
    <property type="match status" value="1"/>
</dbReference>
<feature type="transmembrane region" description="Helical" evidence="9">
    <location>
        <begin position="6"/>
        <end position="28"/>
    </location>
</feature>
<comment type="subcellular location">
    <subcellularLocation>
        <location evidence="1">Cell membrane</location>
        <topology evidence="1">Multi-pass membrane protein</topology>
    </subcellularLocation>
</comment>
<dbReference type="PANTHER" id="PTHR37324:SF2">
    <property type="entry name" value="PTS SYSTEM GALACTITOL-SPECIFIC EIIC COMPONENT"/>
    <property type="match status" value="1"/>
</dbReference>
<reference evidence="11 12" key="1">
    <citation type="submission" date="2020-08" db="EMBL/GenBank/DDBJ databases">
        <authorList>
            <person name="Liu C."/>
            <person name="Sun Q."/>
        </authorList>
    </citation>
    <scope>NUCLEOTIDE SEQUENCE [LARGE SCALE GENOMIC DNA]</scope>
    <source>
        <strain evidence="11 12">NSJ-57</strain>
    </source>
</reference>
<dbReference type="KEGG" id="fho:H9Q81_08335"/>
<feature type="domain" description="PTS EIIC type-2" evidence="10">
    <location>
        <begin position="5"/>
        <end position="436"/>
    </location>
</feature>
<keyword evidence="12" id="KW-1185">Reference proteome</keyword>
<feature type="transmembrane region" description="Helical" evidence="9">
    <location>
        <begin position="304"/>
        <end position="323"/>
    </location>
</feature>
<dbReference type="EMBL" id="CP060637">
    <property type="protein sequence ID" value="QNM14944.1"/>
    <property type="molecule type" value="Genomic_DNA"/>
</dbReference>
<dbReference type="InterPro" id="IPR013014">
    <property type="entry name" value="PTS_EIIC_2"/>
</dbReference>
<evidence type="ECO:0000256" key="4">
    <source>
        <dbReference type="ARBA" id="ARBA00022597"/>
    </source>
</evidence>
<evidence type="ECO:0000256" key="6">
    <source>
        <dbReference type="ARBA" id="ARBA00022692"/>
    </source>
</evidence>
<dbReference type="GO" id="GO:0005886">
    <property type="term" value="C:plasma membrane"/>
    <property type="evidence" value="ECO:0007669"/>
    <property type="project" value="UniProtKB-SubCell"/>
</dbReference>
<evidence type="ECO:0000256" key="1">
    <source>
        <dbReference type="ARBA" id="ARBA00004651"/>
    </source>
</evidence>
<feature type="transmembrane region" description="Helical" evidence="9">
    <location>
        <begin position="353"/>
        <end position="378"/>
    </location>
</feature>
<accession>A0A7G9GVW2</accession>
<organism evidence="11 12">
    <name type="scientific">Fusobacterium hominis</name>
    <dbReference type="NCBI Taxonomy" id="2764326"/>
    <lineage>
        <taxon>Bacteria</taxon>
        <taxon>Fusobacteriati</taxon>
        <taxon>Fusobacteriota</taxon>
        <taxon>Fusobacteriia</taxon>
        <taxon>Fusobacteriales</taxon>
        <taxon>Fusobacteriaceae</taxon>
        <taxon>Fusobacterium</taxon>
    </lineage>
</organism>
<keyword evidence="7 9" id="KW-1133">Transmembrane helix</keyword>
<keyword evidence="6 9" id="KW-0812">Transmembrane</keyword>
<evidence type="ECO:0000256" key="5">
    <source>
        <dbReference type="ARBA" id="ARBA00022683"/>
    </source>
</evidence>
<evidence type="ECO:0000256" key="7">
    <source>
        <dbReference type="ARBA" id="ARBA00022989"/>
    </source>
</evidence>
<keyword evidence="4" id="KW-0762">Sugar transport</keyword>
<name>A0A7G9GVW2_9FUSO</name>
<keyword evidence="8 9" id="KW-0472">Membrane</keyword>
<feature type="transmembrane region" description="Helical" evidence="9">
    <location>
        <begin position="420"/>
        <end position="438"/>
    </location>
</feature>
<gene>
    <name evidence="11" type="ORF">H9Q81_08335</name>
</gene>
<dbReference type="PROSITE" id="PS51104">
    <property type="entry name" value="PTS_EIIC_TYPE_2"/>
    <property type="match status" value="1"/>
</dbReference>
<feature type="transmembrane region" description="Helical" evidence="9">
    <location>
        <begin position="35"/>
        <end position="57"/>
    </location>
</feature>
<evidence type="ECO:0000313" key="11">
    <source>
        <dbReference type="EMBL" id="QNM14944.1"/>
    </source>
</evidence>
<dbReference type="AlphaFoldDB" id="A0A7G9GVW2"/>
<keyword evidence="3" id="KW-1003">Cell membrane</keyword>
<dbReference type="RefSeq" id="WP_187422789.1">
    <property type="nucleotide sequence ID" value="NZ_CP060637.1"/>
</dbReference>
<dbReference type="InterPro" id="IPR013853">
    <property type="entry name" value="EIIC-GAT"/>
</dbReference>
<proteinExistence type="predicted"/>
<evidence type="ECO:0000313" key="12">
    <source>
        <dbReference type="Proteomes" id="UP000515913"/>
    </source>
</evidence>